<sequence>MDEIEPTPNGKDDQALIPAELMANFPLWASLTAIVLAQLLKVPWNFFITHHWDWNWMVSSGGMPSSHTSAVTALATSLGITEGWDSSAFAIATIIGIIVMYDATGVRRQAGMHAQALNQLADDFALLLKELRNIKEKPTSETRIRLKEILGHQPIEVFTGAWLGILVSVAMYFLWY</sequence>
<name>A0A8I1AAA7_THEIN</name>
<feature type="transmembrane region" description="Helical" evidence="1">
    <location>
        <begin position="21"/>
        <end position="40"/>
    </location>
</feature>
<dbReference type="Pfam" id="PF02681">
    <property type="entry name" value="DUF212"/>
    <property type="match status" value="1"/>
</dbReference>
<keyword evidence="1" id="KW-0472">Membrane</keyword>
<organism evidence="2 3">
    <name type="scientific">Thermoactinomyces intermedius</name>
    <dbReference type="NCBI Taxonomy" id="2024"/>
    <lineage>
        <taxon>Bacteria</taxon>
        <taxon>Bacillati</taxon>
        <taxon>Bacillota</taxon>
        <taxon>Bacilli</taxon>
        <taxon>Bacillales</taxon>
        <taxon>Thermoactinomycetaceae</taxon>
        <taxon>Thermoactinomyces</taxon>
    </lineage>
</organism>
<reference evidence="2 3" key="1">
    <citation type="submission" date="2020-12" db="EMBL/GenBank/DDBJ databases">
        <title>WGS of Thermoactinomyces spp.</title>
        <authorList>
            <person name="Cheng K."/>
        </authorList>
    </citation>
    <scope>NUCLEOTIDE SEQUENCE [LARGE SCALE GENOMIC DNA]</scope>
    <source>
        <strain evidence="3">CICC 10671\DSM 43846</strain>
    </source>
</reference>
<evidence type="ECO:0000313" key="2">
    <source>
        <dbReference type="EMBL" id="MBH8595880.1"/>
    </source>
</evidence>
<gene>
    <name evidence="2" type="ORF">I8U20_11105</name>
</gene>
<protein>
    <submittedName>
        <fullName evidence="2">Divergent PAP2 family protein</fullName>
    </submittedName>
</protein>
<dbReference type="AlphaFoldDB" id="A0A8I1AAA7"/>
<dbReference type="InterPro" id="IPR003832">
    <property type="entry name" value="DUF212"/>
</dbReference>
<feature type="transmembrane region" description="Helical" evidence="1">
    <location>
        <begin position="86"/>
        <end position="103"/>
    </location>
</feature>
<evidence type="ECO:0000256" key="1">
    <source>
        <dbReference type="SAM" id="Phobius"/>
    </source>
</evidence>
<comment type="caution">
    <text evidence="2">The sequence shown here is derived from an EMBL/GenBank/DDBJ whole genome shotgun (WGS) entry which is preliminary data.</text>
</comment>
<dbReference type="PANTHER" id="PTHR31446:SF29">
    <property type="entry name" value="ACID PHOSPHATASE_VANADIUM-DEPENDENT HALOPEROXIDASE-RELATED PROTEIN"/>
    <property type="match status" value="1"/>
</dbReference>
<dbReference type="RefSeq" id="WP_181732655.1">
    <property type="nucleotide sequence ID" value="NZ_JACEIR010000010.1"/>
</dbReference>
<keyword evidence="3" id="KW-1185">Reference proteome</keyword>
<feature type="transmembrane region" description="Helical" evidence="1">
    <location>
        <begin position="155"/>
        <end position="175"/>
    </location>
</feature>
<proteinExistence type="predicted"/>
<dbReference type="Proteomes" id="UP000633619">
    <property type="component" value="Unassembled WGS sequence"/>
</dbReference>
<accession>A0A8I1AAA7</accession>
<keyword evidence="1" id="KW-1133">Transmembrane helix</keyword>
<dbReference type="EMBL" id="JAECVW010000007">
    <property type="protein sequence ID" value="MBH8595880.1"/>
    <property type="molecule type" value="Genomic_DNA"/>
</dbReference>
<keyword evidence="1" id="KW-0812">Transmembrane</keyword>
<evidence type="ECO:0000313" key="3">
    <source>
        <dbReference type="Proteomes" id="UP000633619"/>
    </source>
</evidence>
<dbReference type="PANTHER" id="PTHR31446">
    <property type="entry name" value="ACID PHOSPHATASE/VANADIUM-DEPENDENT HALOPEROXIDASE-RELATED PROTEIN"/>
    <property type="match status" value="1"/>
</dbReference>